<accession>A0AA85GDU4</accession>
<keyword evidence="2" id="KW-0378">Hydrolase</keyword>
<evidence type="ECO:0000256" key="3">
    <source>
        <dbReference type="ARBA" id="ARBA00022963"/>
    </source>
</evidence>
<dbReference type="Gene3D" id="3.40.50.1820">
    <property type="entry name" value="alpha/beta hydrolase"/>
    <property type="match status" value="1"/>
</dbReference>
<dbReference type="WBParaSite" id="SRDH1_88600.5">
    <property type="protein sequence ID" value="SRDH1_88600.5"/>
    <property type="gene ID" value="SRDH1_88600"/>
</dbReference>
<reference evidence="9" key="2">
    <citation type="submission" date="2023-11" db="UniProtKB">
        <authorList>
            <consortium name="WormBaseParasite"/>
        </authorList>
    </citation>
    <scope>IDENTIFICATION</scope>
</reference>
<dbReference type="InterPro" id="IPR036910">
    <property type="entry name" value="HMG_box_dom_sf"/>
</dbReference>
<dbReference type="InterPro" id="IPR006693">
    <property type="entry name" value="AB_hydrolase_lipase"/>
</dbReference>
<dbReference type="Gene3D" id="1.10.30.10">
    <property type="entry name" value="High mobility group box domain"/>
    <property type="match status" value="1"/>
</dbReference>
<keyword evidence="1 6" id="KW-0732">Signal</keyword>
<name>A0AA85GDU4_9TREM</name>
<feature type="signal peptide" evidence="6">
    <location>
        <begin position="1"/>
        <end position="22"/>
    </location>
</feature>
<protein>
    <recommendedName>
        <fullName evidence="7">Partial AB-hydrolase lipase domain-containing protein</fullName>
    </recommendedName>
</protein>
<evidence type="ECO:0000259" key="7">
    <source>
        <dbReference type="Pfam" id="PF04083"/>
    </source>
</evidence>
<reference evidence="8" key="1">
    <citation type="submission" date="2022-06" db="EMBL/GenBank/DDBJ databases">
        <authorList>
            <person name="Berger JAMES D."/>
            <person name="Berger JAMES D."/>
        </authorList>
    </citation>
    <scope>NUCLEOTIDE SEQUENCE [LARGE SCALE GENOMIC DNA]</scope>
</reference>
<dbReference type="Pfam" id="PF04083">
    <property type="entry name" value="Abhydro_lipase"/>
    <property type="match status" value="1"/>
</dbReference>
<evidence type="ECO:0000313" key="8">
    <source>
        <dbReference type="Proteomes" id="UP000050792"/>
    </source>
</evidence>
<keyword evidence="4" id="KW-0443">Lipid metabolism</keyword>
<dbReference type="FunFam" id="3.40.50.1820:FF:000021">
    <property type="entry name" value="Lipase"/>
    <property type="match status" value="1"/>
</dbReference>
<keyword evidence="8" id="KW-1185">Reference proteome</keyword>
<sequence>MKRCALLYWFLWFLIVSVVVDEARINTISSAEKVLWKLKSGVDPEVYQNITEIISSKGYKFEEHYVTTEDGFILCVIRILPKCHEASGRQKVVFLQHGLLDSAHTWVNNLPDESLGFILANNCYDVWLGNSRGSTYSSNHQYLTPDDKEFWEFSWDEMGKYDLPATLMYVLNHTDAEKLSYIGHSQGCQIALACFDEHPIIQSFIDLFIALAPAAYLGSIKSPIRYIAPFVKTVEPVVEWFGNGEFLPSGKIMQFLALFLCKPHRIPFVCSNIMYLLAGYDSKNTNVSRLPIYVAHTPAGTSVQNMVHYCQGIVTDRFQKYDYGLIKNLQIYNQSYPPLYNISQLKLPIIIYYGGQDWLASYRDIHKLIKQINYTIRSTHYFPDYNHLDFVWGLNAAKLLYPLILEQLSRSKLHAASSVPNQITSSSAHNNNNAFTSFIHSRFHEFKSAKPELSNFDVIKKLAQLYKSLPVEEVEKLKSEAKEQQYYVKKATKVIFLTIYSFDLSLFDLFSERN</sequence>
<dbReference type="SUPFAM" id="SSF53474">
    <property type="entry name" value="alpha/beta-Hydrolases"/>
    <property type="match status" value="1"/>
</dbReference>
<evidence type="ECO:0000256" key="6">
    <source>
        <dbReference type="SAM" id="SignalP"/>
    </source>
</evidence>
<proteinExistence type="predicted"/>
<dbReference type="CDD" id="cd00084">
    <property type="entry name" value="HMG-box_SF"/>
    <property type="match status" value="1"/>
</dbReference>
<dbReference type="AlphaFoldDB" id="A0AA85GDU4"/>
<organism evidence="8 9">
    <name type="scientific">Schistosoma rodhaini</name>
    <dbReference type="NCBI Taxonomy" id="6188"/>
    <lineage>
        <taxon>Eukaryota</taxon>
        <taxon>Metazoa</taxon>
        <taxon>Spiralia</taxon>
        <taxon>Lophotrochozoa</taxon>
        <taxon>Platyhelminthes</taxon>
        <taxon>Trematoda</taxon>
        <taxon>Digenea</taxon>
        <taxon>Strigeidida</taxon>
        <taxon>Schistosomatoidea</taxon>
        <taxon>Schistosomatidae</taxon>
        <taxon>Schistosoma</taxon>
    </lineage>
</organism>
<evidence type="ECO:0000256" key="1">
    <source>
        <dbReference type="ARBA" id="ARBA00022729"/>
    </source>
</evidence>
<keyword evidence="5" id="KW-0325">Glycoprotein</keyword>
<dbReference type="Proteomes" id="UP000050792">
    <property type="component" value="Unassembled WGS sequence"/>
</dbReference>
<feature type="chain" id="PRO_5041684765" description="Partial AB-hydrolase lipase domain-containing protein" evidence="6">
    <location>
        <begin position="23"/>
        <end position="514"/>
    </location>
</feature>
<dbReference type="GO" id="GO:0016787">
    <property type="term" value="F:hydrolase activity"/>
    <property type="evidence" value="ECO:0007669"/>
    <property type="project" value="UniProtKB-KW"/>
</dbReference>
<keyword evidence="3" id="KW-0442">Lipid degradation</keyword>
<evidence type="ECO:0000256" key="2">
    <source>
        <dbReference type="ARBA" id="ARBA00022801"/>
    </source>
</evidence>
<dbReference type="PANTHER" id="PTHR11005">
    <property type="entry name" value="LYSOSOMAL ACID LIPASE-RELATED"/>
    <property type="match status" value="1"/>
</dbReference>
<dbReference type="InterPro" id="IPR029058">
    <property type="entry name" value="AB_hydrolase_fold"/>
</dbReference>
<evidence type="ECO:0000256" key="4">
    <source>
        <dbReference type="ARBA" id="ARBA00023098"/>
    </source>
</evidence>
<feature type="domain" description="Partial AB-hydrolase lipase" evidence="7">
    <location>
        <begin position="50"/>
        <end position="109"/>
    </location>
</feature>
<evidence type="ECO:0000313" key="9">
    <source>
        <dbReference type="WBParaSite" id="SRDH1_88600.5"/>
    </source>
</evidence>
<dbReference type="SUPFAM" id="SSF47095">
    <property type="entry name" value="HMG-box"/>
    <property type="match status" value="1"/>
</dbReference>
<dbReference type="GO" id="GO:0016042">
    <property type="term" value="P:lipid catabolic process"/>
    <property type="evidence" value="ECO:0007669"/>
    <property type="project" value="UniProtKB-KW"/>
</dbReference>
<evidence type="ECO:0000256" key="5">
    <source>
        <dbReference type="ARBA" id="ARBA00023180"/>
    </source>
</evidence>